<feature type="domain" description="DUF306" evidence="2">
    <location>
        <begin position="61"/>
        <end position="153"/>
    </location>
</feature>
<feature type="transmembrane region" description="Helical" evidence="1">
    <location>
        <begin position="6"/>
        <end position="24"/>
    </location>
</feature>
<comment type="caution">
    <text evidence="3">The sequence shown here is derived from an EMBL/GenBank/DDBJ whole genome shotgun (WGS) entry which is preliminary data.</text>
</comment>
<dbReference type="Pfam" id="PF03724">
    <property type="entry name" value="META"/>
    <property type="match status" value="1"/>
</dbReference>
<keyword evidence="1" id="KW-0812">Transmembrane</keyword>
<dbReference type="InterPro" id="IPR038670">
    <property type="entry name" value="HslJ-like_sf"/>
</dbReference>
<dbReference type="Gene3D" id="2.40.128.270">
    <property type="match status" value="1"/>
</dbReference>
<name>A0A1F5TNZ1_9BACT</name>
<evidence type="ECO:0000256" key="1">
    <source>
        <dbReference type="SAM" id="Phobius"/>
    </source>
</evidence>
<dbReference type="PANTHER" id="PTHR35535">
    <property type="entry name" value="HEAT SHOCK PROTEIN HSLJ"/>
    <property type="match status" value="1"/>
</dbReference>
<evidence type="ECO:0000313" key="4">
    <source>
        <dbReference type="Proteomes" id="UP000177579"/>
    </source>
</evidence>
<dbReference type="AlphaFoldDB" id="A0A1F5TNZ1"/>
<dbReference type="InterPro" id="IPR005184">
    <property type="entry name" value="DUF306_Meta_HslJ"/>
</dbReference>
<dbReference type="PANTHER" id="PTHR35535:SF2">
    <property type="entry name" value="DUF306 DOMAIN-CONTAINING PROTEIN"/>
    <property type="match status" value="1"/>
</dbReference>
<keyword evidence="1" id="KW-1133">Transmembrane helix</keyword>
<dbReference type="EMBL" id="MFGO01000026">
    <property type="protein sequence ID" value="OGF40524.1"/>
    <property type="molecule type" value="Genomic_DNA"/>
</dbReference>
<evidence type="ECO:0000313" key="3">
    <source>
        <dbReference type="EMBL" id="OGF40524.1"/>
    </source>
</evidence>
<organism evidence="3 4">
    <name type="scientific">Candidatus Falkowbacteria bacterium RIFOXYD2_FULL_34_120</name>
    <dbReference type="NCBI Taxonomy" id="1798007"/>
    <lineage>
        <taxon>Bacteria</taxon>
        <taxon>Candidatus Falkowiibacteriota</taxon>
    </lineage>
</organism>
<dbReference type="InterPro" id="IPR053147">
    <property type="entry name" value="Hsp_HslJ-like"/>
</dbReference>
<protein>
    <recommendedName>
        <fullName evidence="2">DUF306 domain-containing protein</fullName>
    </recommendedName>
</protein>
<keyword evidence="1" id="KW-0472">Membrane</keyword>
<reference evidence="3 4" key="1">
    <citation type="journal article" date="2016" name="Nat. Commun.">
        <title>Thousands of microbial genomes shed light on interconnected biogeochemical processes in an aquifer system.</title>
        <authorList>
            <person name="Anantharaman K."/>
            <person name="Brown C.T."/>
            <person name="Hug L.A."/>
            <person name="Sharon I."/>
            <person name="Castelle C.J."/>
            <person name="Probst A.J."/>
            <person name="Thomas B.C."/>
            <person name="Singh A."/>
            <person name="Wilkins M.J."/>
            <person name="Karaoz U."/>
            <person name="Brodie E.L."/>
            <person name="Williams K.H."/>
            <person name="Hubbard S.S."/>
            <person name="Banfield J.F."/>
        </authorList>
    </citation>
    <scope>NUCLEOTIDE SEQUENCE [LARGE SCALE GENOMIC DNA]</scope>
</reference>
<proteinExistence type="predicted"/>
<evidence type="ECO:0000259" key="2">
    <source>
        <dbReference type="Pfam" id="PF03724"/>
    </source>
</evidence>
<sequence>MSKNKFFVISLMGVLLMMMVLFYYNHKIVSESLNTTDFTDSNIDEAKTGQINRFTDKKWKWVKTIMSNNDVIIPRKSEAFTILFKEDNSFSGTTDCNNFFGKYEKSGNILSFGSIGSTMMSCEDSQELEFIKLLEDVNNFFFNEDGNLVLTSKLDFGSIIFE</sequence>
<accession>A0A1F5TNZ1</accession>
<dbReference type="Proteomes" id="UP000177579">
    <property type="component" value="Unassembled WGS sequence"/>
</dbReference>
<gene>
    <name evidence="3" type="ORF">A2531_04420</name>
</gene>